<comment type="caution">
    <text evidence="1">The sequence shown here is derived from an EMBL/GenBank/DDBJ whole genome shotgun (WGS) entry which is preliminary data.</text>
</comment>
<evidence type="ECO:0000313" key="1">
    <source>
        <dbReference type="EMBL" id="OHT88331.1"/>
    </source>
</evidence>
<name>A0A1S1JP43_9MYCO</name>
<sequence length="79" mass="8639">MLRVSLLRDMQMQAQVPLLFAGVTACQIPDVLDKQLLPRSYVPVGRTVNLRASSRTKGQLSLFVVGVLRVTAQAQSDSV</sequence>
<dbReference type="EMBL" id="MLHV01000042">
    <property type="protein sequence ID" value="OHT88331.1"/>
    <property type="molecule type" value="Genomic_DNA"/>
</dbReference>
<dbReference type="Proteomes" id="UP000179636">
    <property type="component" value="Unassembled WGS sequence"/>
</dbReference>
<organism evidence="1 2">
    <name type="scientific">Mycobacterium syngnathidarum</name>
    <dbReference type="NCBI Taxonomy" id="1908205"/>
    <lineage>
        <taxon>Bacteria</taxon>
        <taxon>Bacillati</taxon>
        <taxon>Actinomycetota</taxon>
        <taxon>Actinomycetes</taxon>
        <taxon>Mycobacteriales</taxon>
        <taxon>Mycobacteriaceae</taxon>
        <taxon>Mycobacterium</taxon>
    </lineage>
</organism>
<gene>
    <name evidence="1" type="ORF">BKG61_27720</name>
</gene>
<protein>
    <submittedName>
        <fullName evidence="1">Uncharacterized protein</fullName>
    </submittedName>
</protein>
<reference evidence="1 2" key="1">
    <citation type="submission" date="2016-10" db="EMBL/GenBank/DDBJ databases">
        <title>Evaluation of Human, Animal and Environmental Mycobacterium chelonae Isolates by Core Genome Phylogenomic Analysis, Targeted Gene Comparison, and Anti-microbial Susceptibility Patterns: A Tale of Mistaken Identities.</title>
        <authorList>
            <person name="Fogelson S.B."/>
            <person name="Camus A.C."/>
            <person name="Lorenz W."/>
            <person name="Vasireddy R."/>
            <person name="Vasireddy S."/>
            <person name="Smith T."/>
            <person name="Brown-Elliott B.A."/>
            <person name="Wallace R.J.Jr."/>
            <person name="Hasan N.A."/>
            <person name="Reischl U."/>
            <person name="Sanchez S."/>
        </authorList>
    </citation>
    <scope>NUCLEOTIDE SEQUENCE [LARGE SCALE GENOMIC DNA]</scope>
    <source>
        <strain evidence="1 2">24999</strain>
    </source>
</reference>
<evidence type="ECO:0000313" key="2">
    <source>
        <dbReference type="Proteomes" id="UP000179636"/>
    </source>
</evidence>
<dbReference type="PROSITE" id="PS51257">
    <property type="entry name" value="PROKAR_LIPOPROTEIN"/>
    <property type="match status" value="1"/>
</dbReference>
<keyword evidence="2" id="KW-1185">Reference proteome</keyword>
<proteinExistence type="predicted"/>
<dbReference type="AlphaFoldDB" id="A0A1S1JP43"/>
<accession>A0A1S1JP43</accession>